<reference evidence="1" key="3">
    <citation type="submission" date="2021-05" db="UniProtKB">
        <authorList>
            <consortium name="EnsemblPlants"/>
        </authorList>
    </citation>
    <scope>IDENTIFICATION</scope>
    <source>
        <strain evidence="1">cv. B73</strain>
    </source>
</reference>
<protein>
    <submittedName>
        <fullName evidence="1">Uncharacterized protein</fullName>
    </submittedName>
</protein>
<reference evidence="1" key="2">
    <citation type="submission" date="2019-07" db="EMBL/GenBank/DDBJ databases">
        <authorList>
            <person name="Seetharam A."/>
            <person name="Woodhouse M."/>
            <person name="Cannon E."/>
        </authorList>
    </citation>
    <scope>NUCLEOTIDE SEQUENCE [LARGE SCALE GENOMIC DNA]</scope>
    <source>
        <strain evidence="1">cv. B73</strain>
    </source>
</reference>
<dbReference type="AlphaFoldDB" id="A0A804NZF1"/>
<evidence type="ECO:0000313" key="2">
    <source>
        <dbReference type="Proteomes" id="UP000007305"/>
    </source>
</evidence>
<dbReference type="EnsemblPlants" id="Zm00001eb197840_T001">
    <property type="protein sequence ID" value="Zm00001eb197840_P001"/>
    <property type="gene ID" value="Zm00001eb197840"/>
</dbReference>
<dbReference type="Gramene" id="Zm00001eb197840_T001">
    <property type="protein sequence ID" value="Zm00001eb197840_P001"/>
    <property type="gene ID" value="Zm00001eb197840"/>
</dbReference>
<dbReference type="Proteomes" id="UP000007305">
    <property type="component" value="Chromosome 4"/>
</dbReference>
<dbReference type="InParanoid" id="A0A804NZF1"/>
<evidence type="ECO:0000313" key="1">
    <source>
        <dbReference type="EnsemblPlants" id="Zm00001eb197840_P001"/>
    </source>
</evidence>
<proteinExistence type="predicted"/>
<accession>A0A804NZF1</accession>
<sequence length="81" mass="8677">MPSSTVAIVTDSTKIAAVPAAPTAVANVQKSARADIPQDPKASLCRFLRRERIDVTPVKEIVEGQAWLRLGPQIANPDLSQ</sequence>
<organism evidence="1 2">
    <name type="scientific">Zea mays</name>
    <name type="common">Maize</name>
    <dbReference type="NCBI Taxonomy" id="4577"/>
    <lineage>
        <taxon>Eukaryota</taxon>
        <taxon>Viridiplantae</taxon>
        <taxon>Streptophyta</taxon>
        <taxon>Embryophyta</taxon>
        <taxon>Tracheophyta</taxon>
        <taxon>Spermatophyta</taxon>
        <taxon>Magnoliopsida</taxon>
        <taxon>Liliopsida</taxon>
        <taxon>Poales</taxon>
        <taxon>Poaceae</taxon>
        <taxon>PACMAD clade</taxon>
        <taxon>Panicoideae</taxon>
        <taxon>Andropogonodae</taxon>
        <taxon>Andropogoneae</taxon>
        <taxon>Tripsacinae</taxon>
        <taxon>Zea</taxon>
    </lineage>
</organism>
<keyword evidence="2" id="KW-1185">Reference proteome</keyword>
<reference evidence="2" key="1">
    <citation type="journal article" date="2009" name="Science">
        <title>The B73 maize genome: complexity, diversity, and dynamics.</title>
        <authorList>
            <person name="Schnable P.S."/>
            <person name="Ware D."/>
            <person name="Fulton R.S."/>
            <person name="Stein J.C."/>
            <person name="Wei F."/>
            <person name="Pasternak S."/>
            <person name="Liang C."/>
            <person name="Zhang J."/>
            <person name="Fulton L."/>
            <person name="Graves T.A."/>
            <person name="Minx P."/>
            <person name="Reily A.D."/>
            <person name="Courtney L."/>
            <person name="Kruchowski S.S."/>
            <person name="Tomlinson C."/>
            <person name="Strong C."/>
            <person name="Delehaunty K."/>
            <person name="Fronick C."/>
            <person name="Courtney B."/>
            <person name="Rock S.M."/>
            <person name="Belter E."/>
            <person name="Du F."/>
            <person name="Kim K."/>
            <person name="Abbott R.M."/>
            <person name="Cotton M."/>
            <person name="Levy A."/>
            <person name="Marchetto P."/>
            <person name="Ochoa K."/>
            <person name="Jackson S.M."/>
            <person name="Gillam B."/>
            <person name="Chen W."/>
            <person name="Yan L."/>
            <person name="Higginbotham J."/>
            <person name="Cardenas M."/>
            <person name="Waligorski J."/>
            <person name="Applebaum E."/>
            <person name="Phelps L."/>
            <person name="Falcone J."/>
            <person name="Kanchi K."/>
            <person name="Thane T."/>
            <person name="Scimone A."/>
            <person name="Thane N."/>
            <person name="Henke J."/>
            <person name="Wang T."/>
            <person name="Ruppert J."/>
            <person name="Shah N."/>
            <person name="Rotter K."/>
            <person name="Hodges J."/>
            <person name="Ingenthron E."/>
            <person name="Cordes M."/>
            <person name="Kohlberg S."/>
            <person name="Sgro J."/>
            <person name="Delgado B."/>
            <person name="Mead K."/>
            <person name="Chinwalla A."/>
            <person name="Leonard S."/>
            <person name="Crouse K."/>
            <person name="Collura K."/>
            <person name="Kudrna D."/>
            <person name="Currie J."/>
            <person name="He R."/>
            <person name="Angelova A."/>
            <person name="Rajasekar S."/>
            <person name="Mueller T."/>
            <person name="Lomeli R."/>
            <person name="Scara G."/>
            <person name="Ko A."/>
            <person name="Delaney K."/>
            <person name="Wissotski M."/>
            <person name="Lopez G."/>
            <person name="Campos D."/>
            <person name="Braidotti M."/>
            <person name="Ashley E."/>
            <person name="Golser W."/>
            <person name="Kim H."/>
            <person name="Lee S."/>
            <person name="Lin J."/>
            <person name="Dujmic Z."/>
            <person name="Kim W."/>
            <person name="Talag J."/>
            <person name="Zuccolo A."/>
            <person name="Fan C."/>
            <person name="Sebastian A."/>
            <person name="Kramer M."/>
            <person name="Spiegel L."/>
            <person name="Nascimento L."/>
            <person name="Zutavern T."/>
            <person name="Miller B."/>
            <person name="Ambroise C."/>
            <person name="Muller S."/>
            <person name="Spooner W."/>
            <person name="Narechania A."/>
            <person name="Ren L."/>
            <person name="Wei S."/>
            <person name="Kumari S."/>
            <person name="Faga B."/>
            <person name="Levy M.J."/>
            <person name="McMahan L."/>
            <person name="Van Buren P."/>
            <person name="Vaughn M.W."/>
            <person name="Ying K."/>
            <person name="Yeh C.-T."/>
            <person name="Emrich S.J."/>
            <person name="Jia Y."/>
            <person name="Kalyanaraman A."/>
            <person name="Hsia A.-P."/>
            <person name="Barbazuk W.B."/>
            <person name="Baucom R.S."/>
            <person name="Brutnell T.P."/>
            <person name="Carpita N.C."/>
            <person name="Chaparro C."/>
            <person name="Chia J.-M."/>
            <person name="Deragon J.-M."/>
            <person name="Estill J.C."/>
            <person name="Fu Y."/>
            <person name="Jeddeloh J.A."/>
            <person name="Han Y."/>
            <person name="Lee H."/>
            <person name="Li P."/>
            <person name="Lisch D.R."/>
            <person name="Liu S."/>
            <person name="Liu Z."/>
            <person name="Nagel D.H."/>
            <person name="McCann M.C."/>
            <person name="SanMiguel P."/>
            <person name="Myers A.M."/>
            <person name="Nettleton D."/>
            <person name="Nguyen J."/>
            <person name="Penning B.W."/>
            <person name="Ponnala L."/>
            <person name="Schneider K.L."/>
            <person name="Schwartz D.C."/>
            <person name="Sharma A."/>
            <person name="Soderlund C."/>
            <person name="Springer N.M."/>
            <person name="Sun Q."/>
            <person name="Wang H."/>
            <person name="Waterman M."/>
            <person name="Westerman R."/>
            <person name="Wolfgruber T.K."/>
            <person name="Yang L."/>
            <person name="Yu Y."/>
            <person name="Zhang L."/>
            <person name="Zhou S."/>
            <person name="Zhu Q."/>
            <person name="Bennetzen J.L."/>
            <person name="Dawe R.K."/>
            <person name="Jiang J."/>
            <person name="Jiang N."/>
            <person name="Presting G.G."/>
            <person name="Wessler S.R."/>
            <person name="Aluru S."/>
            <person name="Martienssen R.A."/>
            <person name="Clifton S.W."/>
            <person name="McCombie W.R."/>
            <person name="Wing R.A."/>
            <person name="Wilson R.K."/>
        </authorList>
    </citation>
    <scope>NUCLEOTIDE SEQUENCE [LARGE SCALE GENOMIC DNA]</scope>
    <source>
        <strain evidence="2">cv. B73</strain>
    </source>
</reference>
<name>A0A804NZF1_MAIZE</name>